<reference evidence="2" key="1">
    <citation type="submission" date="2023-07" db="EMBL/GenBank/DDBJ databases">
        <title>Degradation of tert-butanol by M. austroafricanum TBA100.</title>
        <authorList>
            <person name="Helbich S."/>
            <person name="Vainshtein Y."/>
        </authorList>
    </citation>
    <scope>NUCLEOTIDE SEQUENCE</scope>
    <source>
        <strain evidence="2">TBA100</strain>
    </source>
</reference>
<sequence>MPRYHHMLAFVAVLLAAVAGLSTGSAHAAPPVEISEQSEQILQSMLAADGGSPDAELISRQFLGTPYGANTLVGSATVPEQLVVDLKQVDCFTYADYVEALKRADSRDEFIRSLVDVRYKNGDVTFENRKHFFTDWAASAPAVATDITATVSENALQSMKNLNAKDSGGVYLPGLPVVPRSVAYIPSAAVDAAVVGRLRTGDYLGAYAEDGGLDVTHVGIFVDTPDGPVFRNASSSSADGKVVDSALDDYLQTVPGIVVLRPVV</sequence>
<dbReference type="Gene3D" id="2.30.260.10">
    <property type="entry name" value="putative xylanase like domain"/>
    <property type="match status" value="1"/>
</dbReference>
<dbReference type="Proteomes" id="UP001172687">
    <property type="component" value="Unassembled WGS sequence"/>
</dbReference>
<dbReference type="SUPFAM" id="SSF54001">
    <property type="entry name" value="Cysteine proteinases"/>
    <property type="match status" value="1"/>
</dbReference>
<dbReference type="RefSeq" id="WP_234935334.1">
    <property type="nucleotide sequence ID" value="NZ_CP070380.1"/>
</dbReference>
<dbReference type="Pfam" id="PF07313">
    <property type="entry name" value="AmiA-like"/>
    <property type="match status" value="1"/>
</dbReference>
<keyword evidence="1" id="KW-0732">Signal</keyword>
<dbReference type="Gene3D" id="1.10.3670.10">
    <property type="entry name" value="Putative xylanase like domain"/>
    <property type="match status" value="1"/>
</dbReference>
<dbReference type="EMBL" id="JAUHTC010000091">
    <property type="protein sequence ID" value="MDN4521524.1"/>
    <property type="molecule type" value="Genomic_DNA"/>
</dbReference>
<comment type="caution">
    <text evidence="2">The sequence shown here is derived from an EMBL/GenBank/DDBJ whole genome shotgun (WGS) entry which is preliminary data.</text>
</comment>
<proteinExistence type="predicted"/>
<protein>
    <submittedName>
        <fullName evidence="2">DUF1460 domain-containing protein</fullName>
    </submittedName>
</protein>
<keyword evidence="3" id="KW-1185">Reference proteome</keyword>
<feature type="signal peptide" evidence="1">
    <location>
        <begin position="1"/>
        <end position="28"/>
    </location>
</feature>
<feature type="chain" id="PRO_5045331401" evidence="1">
    <location>
        <begin position="29"/>
        <end position="264"/>
    </location>
</feature>
<name>A0ABT8HL92_MYCAO</name>
<evidence type="ECO:0000256" key="1">
    <source>
        <dbReference type="SAM" id="SignalP"/>
    </source>
</evidence>
<evidence type="ECO:0000313" key="2">
    <source>
        <dbReference type="EMBL" id="MDN4521524.1"/>
    </source>
</evidence>
<organism evidence="2 3">
    <name type="scientific">Mycolicibacterium austroafricanum</name>
    <name type="common">Mycobacterium austroafricanum</name>
    <dbReference type="NCBI Taxonomy" id="39687"/>
    <lineage>
        <taxon>Bacteria</taxon>
        <taxon>Bacillati</taxon>
        <taxon>Actinomycetota</taxon>
        <taxon>Actinomycetes</taxon>
        <taxon>Mycobacteriales</taxon>
        <taxon>Mycobacteriaceae</taxon>
        <taxon>Mycolicibacterium</taxon>
    </lineage>
</organism>
<gene>
    <name evidence="2" type="ORF">QYF68_27420</name>
</gene>
<dbReference type="InterPro" id="IPR038765">
    <property type="entry name" value="Papain-like_cys_pep_sf"/>
</dbReference>
<accession>A0ABT8HL92</accession>
<dbReference type="InterPro" id="IPR010846">
    <property type="entry name" value="AmiA-like"/>
</dbReference>
<evidence type="ECO:0000313" key="3">
    <source>
        <dbReference type="Proteomes" id="UP001172687"/>
    </source>
</evidence>